<reference evidence="1" key="1">
    <citation type="submission" date="2023-11" db="EMBL/GenBank/DDBJ databases">
        <authorList>
            <person name="De Vega J J."/>
            <person name="De Vega J J."/>
        </authorList>
    </citation>
    <scope>NUCLEOTIDE SEQUENCE</scope>
</reference>
<comment type="caution">
    <text evidence="1">The sequence shown here is derived from an EMBL/GenBank/DDBJ whole genome shotgun (WGS) entry which is preliminary data.</text>
</comment>
<gene>
    <name evidence="1" type="ORF">MYCIT1_LOCUS16430</name>
</gene>
<accession>A0AAD2K089</accession>
<dbReference type="EMBL" id="CAVNYO010000171">
    <property type="protein sequence ID" value="CAK5271406.1"/>
    <property type="molecule type" value="Genomic_DNA"/>
</dbReference>
<organism evidence="1 2">
    <name type="scientific">Mycena citricolor</name>
    <dbReference type="NCBI Taxonomy" id="2018698"/>
    <lineage>
        <taxon>Eukaryota</taxon>
        <taxon>Fungi</taxon>
        <taxon>Dikarya</taxon>
        <taxon>Basidiomycota</taxon>
        <taxon>Agaricomycotina</taxon>
        <taxon>Agaricomycetes</taxon>
        <taxon>Agaricomycetidae</taxon>
        <taxon>Agaricales</taxon>
        <taxon>Marasmiineae</taxon>
        <taxon>Mycenaceae</taxon>
        <taxon>Mycena</taxon>
    </lineage>
</organism>
<keyword evidence="2" id="KW-1185">Reference proteome</keyword>
<dbReference type="Proteomes" id="UP001295794">
    <property type="component" value="Unassembled WGS sequence"/>
</dbReference>
<evidence type="ECO:0000313" key="1">
    <source>
        <dbReference type="EMBL" id="CAK5271406.1"/>
    </source>
</evidence>
<evidence type="ECO:0000313" key="2">
    <source>
        <dbReference type="Proteomes" id="UP001295794"/>
    </source>
</evidence>
<name>A0AAD2K089_9AGAR</name>
<protein>
    <submittedName>
        <fullName evidence="1">Uncharacterized protein</fullName>
    </submittedName>
</protein>
<feature type="non-terminal residue" evidence="1">
    <location>
        <position position="1"/>
    </location>
</feature>
<proteinExistence type="predicted"/>
<sequence length="84" mass="9069">RLPAGDPPPSPGTTVASFSTNTADMCYIGCVADRYTACQVCPSAAARLLCPPSNSKLIAAQPDSVRDERTHRLRRRALQDVRRA</sequence>
<dbReference type="AlphaFoldDB" id="A0AAD2K089"/>